<evidence type="ECO:0000259" key="1">
    <source>
        <dbReference type="Pfam" id="PF22922"/>
    </source>
</evidence>
<protein>
    <recommendedName>
        <fullName evidence="1">NLP1-9 GAF domain-containing protein</fullName>
    </recommendedName>
</protein>
<dbReference type="AlphaFoldDB" id="A0A5N6N4J6"/>
<dbReference type="Pfam" id="PF22922">
    <property type="entry name" value="GAF_NLP"/>
    <property type="match status" value="2"/>
</dbReference>
<dbReference type="EMBL" id="SZYD01000013">
    <property type="protein sequence ID" value="KAD4384630.1"/>
    <property type="molecule type" value="Genomic_DNA"/>
</dbReference>
<dbReference type="PANTHER" id="PTHR32002:SF49">
    <property type="entry name" value="BILE ACID:SODIUM SYMPORTER_ARSENICAL RESISTANCE PROTEIN ACR3-RELATED"/>
    <property type="match status" value="1"/>
</dbReference>
<evidence type="ECO:0000313" key="3">
    <source>
        <dbReference type="Proteomes" id="UP000326396"/>
    </source>
</evidence>
<dbReference type="OrthoDB" id="1722787at2759"/>
<proteinExistence type="predicted"/>
<feature type="domain" description="NLP1-9 GAF" evidence="1">
    <location>
        <begin position="726"/>
        <end position="880"/>
    </location>
</feature>
<dbReference type="GO" id="GO:0003700">
    <property type="term" value="F:DNA-binding transcription factor activity"/>
    <property type="evidence" value="ECO:0007669"/>
    <property type="project" value="InterPro"/>
</dbReference>
<evidence type="ECO:0000313" key="2">
    <source>
        <dbReference type="EMBL" id="KAD4384630.1"/>
    </source>
</evidence>
<keyword evidence="3" id="KW-1185">Reference proteome</keyword>
<sequence length="1051" mass="119773">MGDDSTIPTFKDPSTIYPGRHVFWIPTAQTSDDWVVNKKIYSAFRGVKSLPFKTIMLQYWRTPRKRLLGCYHTPYAQSVFHRRLVKYRSRSVLYLHSIDGMIDGEYPPKIITGGLPVTAFLNHFPEVVLDLRVHQGTPLVDLALECDLTCCMMLPIFYRYYSQCLGVVECSMTHPALLLPIFNDLKCELESIPGDLEPVKIEIEKGLKIACESHHLTLAQVWVSYTQMERAFLVKLSCYSVDSDDNPVKDFYDKCDVILGEGLAWKTLETHKPYFCENMYKLSENRGVLGILSANTKCTTCLVICLRNIHTGELDYTFEFFWPRRRNHLILLETLLLSLRNYLPSFKFASGEQLGDEIFVVDIENSSSKCESRLVKILQGNRLSETPQALKETRTLVGVKRKSIAGQSGLNQSNQYALTNINNPKGEDEEVDDDLAILAIYRNDAVLFFLPISSTFENLMEKLNKEFELDHDCKVEHEVLPGQWCSLVCLKNCRRMDIGLIKLRVLAVEQEGCFTQRHSMGDNRWPNLRPDRTVIWPRAYGHISDVVSDKINFAFYNVKSFPLKRIIIQFWRPVKTTNDWKVLSCADLPSAYSPVNVNLYKYRSLCSRYLYVIDSDDILDDPMTISGAPPSTAFFNQFPEVVLDLRVHRGTPLVDLALECELTCFMMLPVFDQTSCHGVIEVSMRFPGDLVVIFNELATQLRRVGLCVNPPQPPPKPCKKLPGVTKLAISEIEKALHMACQSHAIPLGQVWIQYDYYYRPRKIRTLLCKLKSYSLVGDDHLSFVKLFYDQLWMFALKKGEGLVGRTLETHEPHVCRNIYKLSVNKGVLAVLSANTKCTSFVICLRSSHTGQLDYAFEFFWPQSRNHLALMEGLLLTLREYLSSFKYASGAYVGHELFVVNVDNSSLGSESTPIKIFPGNNISKTPAALEETPKASVGMNRKFSEGPGQLNLANQYPLTNLDDDDDVVIVVVYKVNYKLLFLPSSATFENVIEKIRHEFELNPIGNYRIECQVVAGEWYSLTDDTCLKSCISSYRASKNINHIKLNVLAVEK</sequence>
<dbReference type="InterPro" id="IPR055081">
    <property type="entry name" value="NLP1-9_GAF"/>
</dbReference>
<dbReference type="PANTHER" id="PTHR32002">
    <property type="entry name" value="PROTEIN NLP8"/>
    <property type="match status" value="1"/>
</dbReference>
<feature type="domain" description="NLP1-9 GAF" evidence="1">
    <location>
        <begin position="202"/>
        <end position="343"/>
    </location>
</feature>
<gene>
    <name evidence="2" type="ORF">E3N88_24798</name>
</gene>
<accession>A0A5N6N4J6</accession>
<organism evidence="2 3">
    <name type="scientific">Mikania micrantha</name>
    <name type="common">bitter vine</name>
    <dbReference type="NCBI Taxonomy" id="192012"/>
    <lineage>
        <taxon>Eukaryota</taxon>
        <taxon>Viridiplantae</taxon>
        <taxon>Streptophyta</taxon>
        <taxon>Embryophyta</taxon>
        <taxon>Tracheophyta</taxon>
        <taxon>Spermatophyta</taxon>
        <taxon>Magnoliopsida</taxon>
        <taxon>eudicotyledons</taxon>
        <taxon>Gunneridae</taxon>
        <taxon>Pentapetalae</taxon>
        <taxon>asterids</taxon>
        <taxon>campanulids</taxon>
        <taxon>Asterales</taxon>
        <taxon>Asteraceae</taxon>
        <taxon>Asteroideae</taxon>
        <taxon>Heliantheae alliance</taxon>
        <taxon>Eupatorieae</taxon>
        <taxon>Mikania</taxon>
    </lineage>
</organism>
<dbReference type="InterPro" id="IPR045012">
    <property type="entry name" value="NLP"/>
</dbReference>
<comment type="caution">
    <text evidence="2">The sequence shown here is derived from an EMBL/GenBank/DDBJ whole genome shotgun (WGS) entry which is preliminary data.</text>
</comment>
<dbReference type="Proteomes" id="UP000326396">
    <property type="component" value="Linkage Group LG3"/>
</dbReference>
<name>A0A5N6N4J6_9ASTR</name>
<reference evidence="2 3" key="1">
    <citation type="submission" date="2019-05" db="EMBL/GenBank/DDBJ databases">
        <title>Mikania micrantha, genome provides insights into the molecular mechanism of rapid growth.</title>
        <authorList>
            <person name="Liu B."/>
        </authorList>
    </citation>
    <scope>NUCLEOTIDE SEQUENCE [LARGE SCALE GENOMIC DNA]</scope>
    <source>
        <strain evidence="2">NLD-2019</strain>
        <tissue evidence="2">Leaf</tissue>
    </source>
</reference>